<evidence type="ECO:0000256" key="2">
    <source>
        <dbReference type="ARBA" id="ARBA00022917"/>
    </source>
</evidence>
<dbReference type="KEGG" id="smo:SELMODRAFT_75160"/>
<dbReference type="Gramene" id="EFJ38665">
    <property type="protein sequence ID" value="EFJ38665"/>
    <property type="gene ID" value="SELMODRAFT_75160"/>
</dbReference>
<dbReference type="PANTHER" id="PTHR43116:SF3">
    <property type="entry name" value="CLASS I PEPTIDE CHAIN RELEASE FACTOR"/>
    <property type="match status" value="1"/>
</dbReference>
<protein>
    <recommendedName>
        <fullName evidence="3">Prokaryotic-type class I peptide chain release factors domain-containing protein</fullName>
    </recommendedName>
</protein>
<dbReference type="InterPro" id="IPR004374">
    <property type="entry name" value="PrfB"/>
</dbReference>
<name>D8QMZ2_SELML</name>
<dbReference type="Gene3D" id="3.30.70.1660">
    <property type="match status" value="1"/>
</dbReference>
<proteinExistence type="inferred from homology"/>
<dbReference type="Pfam" id="PF03462">
    <property type="entry name" value="PCRF"/>
    <property type="match status" value="1"/>
</dbReference>
<dbReference type="GO" id="GO:0005737">
    <property type="term" value="C:cytoplasm"/>
    <property type="evidence" value="ECO:0007669"/>
    <property type="project" value="InterPro"/>
</dbReference>
<reference evidence="4 5" key="1">
    <citation type="journal article" date="2011" name="Science">
        <title>The Selaginella genome identifies genetic changes associated with the evolution of vascular plants.</title>
        <authorList>
            <person name="Banks J.A."/>
            <person name="Nishiyama T."/>
            <person name="Hasebe M."/>
            <person name="Bowman J.L."/>
            <person name="Gribskov M."/>
            <person name="dePamphilis C."/>
            <person name="Albert V.A."/>
            <person name="Aono N."/>
            <person name="Aoyama T."/>
            <person name="Ambrose B.A."/>
            <person name="Ashton N.W."/>
            <person name="Axtell M.J."/>
            <person name="Barker E."/>
            <person name="Barker M.S."/>
            <person name="Bennetzen J.L."/>
            <person name="Bonawitz N.D."/>
            <person name="Chapple C."/>
            <person name="Cheng C."/>
            <person name="Correa L.G."/>
            <person name="Dacre M."/>
            <person name="DeBarry J."/>
            <person name="Dreyer I."/>
            <person name="Elias M."/>
            <person name="Engstrom E.M."/>
            <person name="Estelle M."/>
            <person name="Feng L."/>
            <person name="Finet C."/>
            <person name="Floyd S.K."/>
            <person name="Frommer W.B."/>
            <person name="Fujita T."/>
            <person name="Gramzow L."/>
            <person name="Gutensohn M."/>
            <person name="Harholt J."/>
            <person name="Hattori M."/>
            <person name="Heyl A."/>
            <person name="Hirai T."/>
            <person name="Hiwatashi Y."/>
            <person name="Ishikawa M."/>
            <person name="Iwata M."/>
            <person name="Karol K.G."/>
            <person name="Koehler B."/>
            <person name="Kolukisaoglu U."/>
            <person name="Kubo M."/>
            <person name="Kurata T."/>
            <person name="Lalonde S."/>
            <person name="Li K."/>
            <person name="Li Y."/>
            <person name="Litt A."/>
            <person name="Lyons E."/>
            <person name="Manning G."/>
            <person name="Maruyama T."/>
            <person name="Michael T.P."/>
            <person name="Mikami K."/>
            <person name="Miyazaki S."/>
            <person name="Morinaga S."/>
            <person name="Murata T."/>
            <person name="Mueller-Roeber B."/>
            <person name="Nelson D.R."/>
            <person name="Obara M."/>
            <person name="Oguri Y."/>
            <person name="Olmstead R.G."/>
            <person name="Onodera N."/>
            <person name="Petersen B.L."/>
            <person name="Pils B."/>
            <person name="Prigge M."/>
            <person name="Rensing S.A."/>
            <person name="Riano-Pachon D.M."/>
            <person name="Roberts A.W."/>
            <person name="Sato Y."/>
            <person name="Scheller H.V."/>
            <person name="Schulz B."/>
            <person name="Schulz C."/>
            <person name="Shakirov E.V."/>
            <person name="Shibagaki N."/>
            <person name="Shinohara N."/>
            <person name="Shippen D.E."/>
            <person name="Soerensen I."/>
            <person name="Sotooka R."/>
            <person name="Sugimoto N."/>
            <person name="Sugita M."/>
            <person name="Sumikawa N."/>
            <person name="Tanurdzic M."/>
            <person name="Theissen G."/>
            <person name="Ulvskov P."/>
            <person name="Wakazuki S."/>
            <person name="Weng J.K."/>
            <person name="Willats W.W."/>
            <person name="Wipf D."/>
            <person name="Wolf P.G."/>
            <person name="Yang L."/>
            <person name="Zimmer A.D."/>
            <person name="Zhu Q."/>
            <person name="Mitros T."/>
            <person name="Hellsten U."/>
            <person name="Loque D."/>
            <person name="Otillar R."/>
            <person name="Salamov A."/>
            <person name="Schmutz J."/>
            <person name="Shapiro H."/>
            <person name="Lindquist E."/>
            <person name="Lucas S."/>
            <person name="Rokhsar D."/>
            <person name="Grigoriev I.V."/>
        </authorList>
    </citation>
    <scope>NUCLEOTIDE SEQUENCE [LARGE SCALE GENOMIC DNA]</scope>
</reference>
<keyword evidence="5" id="KW-1185">Reference proteome</keyword>
<dbReference type="AlphaFoldDB" id="D8QMZ2"/>
<keyword evidence="2" id="KW-0648">Protein biosynthesis</keyword>
<accession>D8QMZ2</accession>
<dbReference type="SMART" id="SM00937">
    <property type="entry name" value="PCRF"/>
    <property type="match status" value="1"/>
</dbReference>
<dbReference type="STRING" id="88036.D8QMZ2"/>
<dbReference type="NCBIfam" id="TIGR00020">
    <property type="entry name" value="prfB"/>
    <property type="match status" value="1"/>
</dbReference>
<evidence type="ECO:0000313" key="4">
    <source>
        <dbReference type="EMBL" id="EFJ38665.1"/>
    </source>
</evidence>
<sequence length="427" mass="47560">MAASSKKLSTLLAPRLHCLFSRRGLHSALNLCSQKAAKLEPAREISGCDAIAARNWQITEDEKDWKSHAAAVARSMQLVKTRMKWGDVLSKLKDLEKELEKPDLWSDTARASRYSREFGSLSSRVKEIREMESELVENVDLVELAREEKDEQVEAEAVSALATLRKAAKDKELLALLCEENDGCPCFLEVQAGAGGAESMDFAAMLLRMYKLWALQRGFEAAVVDEMPGDRAGIKRATLRLEGDFAYGFAKTEAGVHRLVRISPFDEAGRRHTSFAAVAVIPILDNAGAEIEINEADLVIDRFRSSGAGGQHVNTTDSAIRIVHKPTGITVQCQNERSQHKNKDSAMEVLRSRLYQLELKRKTEETAQHTQSLHEISWGNQIRSYVLQPYQIVKDLRTGYEVTNPTAVLDGGLDPFILQYLSKMGST</sequence>
<dbReference type="OrthoDB" id="2019491at2759"/>
<dbReference type="GO" id="GO:0016149">
    <property type="term" value="F:translation release factor activity, codon specific"/>
    <property type="evidence" value="ECO:0007669"/>
    <property type="project" value="InterPro"/>
</dbReference>
<dbReference type="PROSITE" id="PS00745">
    <property type="entry name" value="RF_PROK_I"/>
    <property type="match status" value="1"/>
</dbReference>
<gene>
    <name evidence="4" type="ORF">SELMODRAFT_75160</name>
</gene>
<dbReference type="InParanoid" id="D8QMZ2"/>
<dbReference type="HOGENOM" id="CLU_036856_2_1_1"/>
<organism evidence="5">
    <name type="scientific">Selaginella moellendorffii</name>
    <name type="common">Spikemoss</name>
    <dbReference type="NCBI Taxonomy" id="88036"/>
    <lineage>
        <taxon>Eukaryota</taxon>
        <taxon>Viridiplantae</taxon>
        <taxon>Streptophyta</taxon>
        <taxon>Embryophyta</taxon>
        <taxon>Tracheophyta</taxon>
        <taxon>Lycopodiopsida</taxon>
        <taxon>Selaginellales</taxon>
        <taxon>Selaginellaceae</taxon>
        <taxon>Selaginella</taxon>
    </lineage>
</organism>
<dbReference type="FunCoup" id="D8QMZ2">
    <property type="interactions" value="619"/>
</dbReference>
<dbReference type="InterPro" id="IPR000352">
    <property type="entry name" value="Pep_chain_release_fac_I"/>
</dbReference>
<dbReference type="HAMAP" id="MF_00094">
    <property type="entry name" value="Rel_fac_2"/>
    <property type="match status" value="1"/>
</dbReference>
<feature type="domain" description="Prokaryotic-type class I peptide chain release factors" evidence="3">
    <location>
        <begin position="304"/>
        <end position="320"/>
    </location>
</feature>
<comment type="similarity">
    <text evidence="1">Belongs to the prokaryotic/mitochondrial release factor family.</text>
</comment>
<dbReference type="InterPro" id="IPR005139">
    <property type="entry name" value="PCRF"/>
</dbReference>
<dbReference type="Gene3D" id="1.20.58.410">
    <property type="entry name" value="Release factor"/>
    <property type="match status" value="1"/>
</dbReference>
<dbReference type="OMA" id="NPFRIIC"/>
<dbReference type="SUPFAM" id="SSF75620">
    <property type="entry name" value="Release factor"/>
    <property type="match status" value="1"/>
</dbReference>
<evidence type="ECO:0000256" key="1">
    <source>
        <dbReference type="ARBA" id="ARBA00010835"/>
    </source>
</evidence>
<dbReference type="EMBL" id="GL377565">
    <property type="protein sequence ID" value="EFJ38665.1"/>
    <property type="molecule type" value="Genomic_DNA"/>
</dbReference>
<dbReference type="FunFam" id="3.30.160.20:FF:000004">
    <property type="entry name" value="Peptide chain release factor 1"/>
    <property type="match status" value="1"/>
</dbReference>
<dbReference type="Proteomes" id="UP000001514">
    <property type="component" value="Unassembled WGS sequence"/>
</dbReference>
<dbReference type="InterPro" id="IPR045853">
    <property type="entry name" value="Pep_chain_release_fac_I_sf"/>
</dbReference>
<dbReference type="eggNOG" id="KOG2726">
    <property type="taxonomic scope" value="Eukaryota"/>
</dbReference>
<dbReference type="PANTHER" id="PTHR43116">
    <property type="entry name" value="PEPTIDE CHAIN RELEASE FACTOR 2"/>
    <property type="match status" value="1"/>
</dbReference>
<evidence type="ECO:0000259" key="3">
    <source>
        <dbReference type="PROSITE" id="PS00745"/>
    </source>
</evidence>
<evidence type="ECO:0000313" key="5">
    <source>
        <dbReference type="Proteomes" id="UP000001514"/>
    </source>
</evidence>
<dbReference type="Gene3D" id="3.30.160.20">
    <property type="match status" value="1"/>
</dbReference>
<dbReference type="Pfam" id="PF00472">
    <property type="entry name" value="RF-1"/>
    <property type="match status" value="1"/>
</dbReference>